<dbReference type="PRINTS" id="PR00034">
    <property type="entry name" value="HTHCRP"/>
</dbReference>
<dbReference type="CDD" id="cd00038">
    <property type="entry name" value="CAP_ED"/>
    <property type="match status" value="1"/>
</dbReference>
<dbReference type="EMBL" id="QYYD01000001">
    <property type="protein sequence ID" value="RJF78698.1"/>
    <property type="molecule type" value="Genomic_DNA"/>
</dbReference>
<dbReference type="PROSITE" id="PS51063">
    <property type="entry name" value="HTH_CRP_2"/>
    <property type="match status" value="1"/>
</dbReference>
<evidence type="ECO:0000256" key="3">
    <source>
        <dbReference type="ARBA" id="ARBA00023163"/>
    </source>
</evidence>
<dbReference type="Proteomes" id="UP000285523">
    <property type="component" value="Unassembled WGS sequence"/>
</dbReference>
<evidence type="ECO:0000256" key="2">
    <source>
        <dbReference type="ARBA" id="ARBA00023125"/>
    </source>
</evidence>
<dbReference type="SUPFAM" id="SSF51206">
    <property type="entry name" value="cAMP-binding domain-like"/>
    <property type="match status" value="1"/>
</dbReference>
<dbReference type="Gene3D" id="2.60.120.10">
    <property type="entry name" value="Jelly Rolls"/>
    <property type="match status" value="1"/>
</dbReference>
<dbReference type="RefSeq" id="WP_119854597.1">
    <property type="nucleotide sequence ID" value="NZ_QYYD01000001.1"/>
</dbReference>
<keyword evidence="3" id="KW-0804">Transcription</keyword>
<proteinExistence type="predicted"/>
<sequence>MKPIIHPADYYRKILAAQPHALKSLDASVAIVKLNRDQQVPEDAGPAGRWYYVIAGAVRYSTIRPDGRRQLLDLMLIGDFFLVGSSQRDDTIEAVTEETVLASYSGARLENLGERDHRFAREMREITFQSLERSRQQLVVLGGVTAADKVSAFLLHLEVRYGDQRGDIRLPITRYDLAEYLAVSVETVCRAFSDLQQRGVIALIGIRTVRIVNRNALQHQIGRKYPNAGLAAVSAELRPI</sequence>
<name>A0A418VQS1_RHOPL</name>
<dbReference type="CDD" id="cd00092">
    <property type="entry name" value="HTH_CRP"/>
    <property type="match status" value="1"/>
</dbReference>
<feature type="domain" description="HTH crp-type" evidence="4">
    <location>
        <begin position="144"/>
        <end position="215"/>
    </location>
</feature>
<protein>
    <submittedName>
        <fullName evidence="5">Nitrogen fixation protein FixK</fullName>
    </submittedName>
</protein>
<dbReference type="InterPro" id="IPR018490">
    <property type="entry name" value="cNMP-bd_dom_sf"/>
</dbReference>
<gene>
    <name evidence="5" type="ORF">D4Q52_00580</name>
</gene>
<evidence type="ECO:0000313" key="5">
    <source>
        <dbReference type="EMBL" id="RJF78698.1"/>
    </source>
</evidence>
<reference evidence="5 6" key="1">
    <citation type="submission" date="2018-09" db="EMBL/GenBank/DDBJ databases">
        <title>Draft genome sequence of Rhodopseudomonas palustris 2.1.18.</title>
        <authorList>
            <person name="Robertson S.L."/>
            <person name="Meyer T.E."/>
            <person name="Kyndt J.A."/>
        </authorList>
    </citation>
    <scope>NUCLEOTIDE SEQUENCE [LARGE SCALE GENOMIC DNA]</scope>
    <source>
        <strain evidence="5 6">2.1.18</strain>
    </source>
</reference>
<dbReference type="InterPro" id="IPR012318">
    <property type="entry name" value="HTH_CRP"/>
</dbReference>
<dbReference type="Pfam" id="PF13545">
    <property type="entry name" value="HTH_Crp_2"/>
    <property type="match status" value="1"/>
</dbReference>
<dbReference type="AlphaFoldDB" id="A0A418VQS1"/>
<dbReference type="OrthoDB" id="667966at2"/>
<dbReference type="InterPro" id="IPR000595">
    <property type="entry name" value="cNMP-bd_dom"/>
</dbReference>
<evidence type="ECO:0000259" key="4">
    <source>
        <dbReference type="PROSITE" id="PS51063"/>
    </source>
</evidence>
<organism evidence="5 6">
    <name type="scientific">Rhodopseudomonas palustris</name>
    <dbReference type="NCBI Taxonomy" id="1076"/>
    <lineage>
        <taxon>Bacteria</taxon>
        <taxon>Pseudomonadati</taxon>
        <taxon>Pseudomonadota</taxon>
        <taxon>Alphaproteobacteria</taxon>
        <taxon>Hyphomicrobiales</taxon>
        <taxon>Nitrobacteraceae</taxon>
        <taxon>Rhodopseudomonas</taxon>
    </lineage>
</organism>
<dbReference type="Gene3D" id="1.10.10.10">
    <property type="entry name" value="Winged helix-like DNA-binding domain superfamily/Winged helix DNA-binding domain"/>
    <property type="match status" value="1"/>
</dbReference>
<dbReference type="SMART" id="SM00419">
    <property type="entry name" value="HTH_CRP"/>
    <property type="match status" value="1"/>
</dbReference>
<comment type="caution">
    <text evidence="5">The sequence shown here is derived from an EMBL/GenBank/DDBJ whole genome shotgun (WGS) entry which is preliminary data.</text>
</comment>
<dbReference type="InterPro" id="IPR036388">
    <property type="entry name" value="WH-like_DNA-bd_sf"/>
</dbReference>
<dbReference type="InterPro" id="IPR014710">
    <property type="entry name" value="RmlC-like_jellyroll"/>
</dbReference>
<dbReference type="SUPFAM" id="SSF46785">
    <property type="entry name" value="Winged helix' DNA-binding domain"/>
    <property type="match status" value="1"/>
</dbReference>
<evidence type="ECO:0000256" key="1">
    <source>
        <dbReference type="ARBA" id="ARBA00023015"/>
    </source>
</evidence>
<evidence type="ECO:0000313" key="6">
    <source>
        <dbReference type="Proteomes" id="UP000285523"/>
    </source>
</evidence>
<keyword evidence="1" id="KW-0805">Transcription regulation</keyword>
<dbReference type="GO" id="GO:0003677">
    <property type="term" value="F:DNA binding"/>
    <property type="evidence" value="ECO:0007669"/>
    <property type="project" value="UniProtKB-KW"/>
</dbReference>
<dbReference type="InterPro" id="IPR036390">
    <property type="entry name" value="WH_DNA-bd_sf"/>
</dbReference>
<keyword evidence="2" id="KW-0238">DNA-binding</keyword>
<dbReference type="GO" id="GO:0006355">
    <property type="term" value="P:regulation of DNA-templated transcription"/>
    <property type="evidence" value="ECO:0007669"/>
    <property type="project" value="InterPro"/>
</dbReference>
<accession>A0A418VQS1</accession>